<dbReference type="Proteomes" id="UP000021369">
    <property type="component" value="Unassembled WGS sequence"/>
</dbReference>
<protein>
    <recommendedName>
        <fullName evidence="5">Lipoprotein</fullName>
    </recommendedName>
</protein>
<comment type="caution">
    <text evidence="3">The sequence shown here is derived from an EMBL/GenBank/DDBJ whole genome shotgun (WGS) entry which is preliminary data.</text>
</comment>
<keyword evidence="4" id="KW-1185">Reference proteome</keyword>
<dbReference type="OrthoDB" id="1829050at2"/>
<organism evidence="3 4">
    <name type="scientific">Ruminococcus albus SY3</name>
    <dbReference type="NCBI Taxonomy" id="1341156"/>
    <lineage>
        <taxon>Bacteria</taxon>
        <taxon>Bacillati</taxon>
        <taxon>Bacillota</taxon>
        <taxon>Clostridia</taxon>
        <taxon>Eubacteriales</taxon>
        <taxon>Oscillospiraceae</taxon>
        <taxon>Ruminococcus</taxon>
    </lineage>
</organism>
<name>A0A011V428_RUMAL</name>
<evidence type="ECO:0000313" key="3">
    <source>
        <dbReference type="EMBL" id="EXM40227.1"/>
    </source>
</evidence>
<dbReference type="RefSeq" id="WP_037286877.1">
    <property type="nucleotide sequence ID" value="NZ_JEOB01000002.1"/>
</dbReference>
<gene>
    <name evidence="3" type="ORF">RASY3_08425</name>
    <name evidence="2" type="ORF">RASY3_18810</name>
</gene>
<reference evidence="3 4" key="1">
    <citation type="submission" date="2013-06" db="EMBL/GenBank/DDBJ databases">
        <title>Rumen cellulosomics: divergent fiber-degrading strategies revealed by comparative genome-wide analysis of six Ruminococcal strains.</title>
        <authorList>
            <person name="Dassa B."/>
            <person name="Borovok I."/>
            <person name="Lamed R."/>
            <person name="Flint H."/>
            <person name="Yeoman C.J."/>
            <person name="White B."/>
            <person name="Bayer E.A."/>
        </authorList>
    </citation>
    <scope>NUCLEOTIDE SEQUENCE [LARGE SCALE GENOMIC DNA]</scope>
    <source>
        <strain evidence="3 4">SY3</strain>
    </source>
</reference>
<dbReference type="EMBL" id="JEOB01000004">
    <property type="protein sequence ID" value="EXM38713.1"/>
    <property type="molecule type" value="Genomic_DNA"/>
</dbReference>
<dbReference type="PATRIC" id="fig|1341156.4.peg.3354"/>
<evidence type="ECO:0000256" key="1">
    <source>
        <dbReference type="SAM" id="MobiDB-lite"/>
    </source>
</evidence>
<feature type="compositionally biased region" description="Low complexity" evidence="1">
    <location>
        <begin position="37"/>
        <end position="48"/>
    </location>
</feature>
<dbReference type="PROSITE" id="PS51257">
    <property type="entry name" value="PROKAR_LIPOPROTEIN"/>
    <property type="match status" value="1"/>
</dbReference>
<dbReference type="AlphaFoldDB" id="A0A011V428"/>
<feature type="region of interest" description="Disordered" evidence="1">
    <location>
        <begin position="28"/>
        <end position="86"/>
    </location>
</feature>
<evidence type="ECO:0008006" key="5">
    <source>
        <dbReference type="Google" id="ProtNLM"/>
    </source>
</evidence>
<feature type="compositionally biased region" description="Low complexity" evidence="1">
    <location>
        <begin position="56"/>
        <end position="73"/>
    </location>
</feature>
<evidence type="ECO:0000313" key="4">
    <source>
        <dbReference type="Proteomes" id="UP000021369"/>
    </source>
</evidence>
<evidence type="ECO:0000313" key="2">
    <source>
        <dbReference type="EMBL" id="EXM38713.1"/>
    </source>
</evidence>
<dbReference type="EMBL" id="JEOB01000002">
    <property type="protein sequence ID" value="EXM40227.1"/>
    <property type="molecule type" value="Genomic_DNA"/>
</dbReference>
<accession>A0A011V428</accession>
<sequence>MNAKKIIPLVLGIFAAVSICGCSLVKSYDSSDNNEKSSVSADSDISSVEPMTDADNSSSESDENSVISENSSSEIEEISTAYDESSSAELITDAETIKSLIDDCIEENGFKLGVGVEIQDSKNWLPDEPDHEIVIVGLSVDYNRRSEIENWDEYLGEISDKVLECISDNNIDENYVIVYLYE</sequence>
<proteinExistence type="predicted"/>